<dbReference type="Proteomes" id="UP001064048">
    <property type="component" value="Chromosome 6"/>
</dbReference>
<evidence type="ECO:0000313" key="2">
    <source>
        <dbReference type="Proteomes" id="UP001064048"/>
    </source>
</evidence>
<keyword evidence="2" id="KW-1185">Reference proteome</keyword>
<reference evidence="1 2" key="1">
    <citation type="journal article" date="2022" name="Genome Biol. Evol.">
        <title>The Spruce Budworm Genome: Reconstructing the Evolutionary History of Antifreeze Proteins.</title>
        <authorList>
            <person name="Beliveau C."/>
            <person name="Gagne P."/>
            <person name="Picq S."/>
            <person name="Vernygora O."/>
            <person name="Keeling C.I."/>
            <person name="Pinkney K."/>
            <person name="Doucet D."/>
            <person name="Wen F."/>
            <person name="Johnston J.S."/>
            <person name="Maaroufi H."/>
            <person name="Boyle B."/>
            <person name="Laroche J."/>
            <person name="Dewar K."/>
            <person name="Juretic N."/>
            <person name="Blackburn G."/>
            <person name="Nisole A."/>
            <person name="Brunet B."/>
            <person name="Brandao M."/>
            <person name="Lumley L."/>
            <person name="Duan J."/>
            <person name="Quan G."/>
            <person name="Lucarotti C.J."/>
            <person name="Roe A.D."/>
            <person name="Sperling F.A.H."/>
            <person name="Levesque R.C."/>
            <person name="Cusson M."/>
        </authorList>
    </citation>
    <scope>NUCLEOTIDE SEQUENCE [LARGE SCALE GENOMIC DNA]</scope>
    <source>
        <strain evidence="1">Glfc:IPQL:Cfum</strain>
    </source>
</reference>
<protein>
    <submittedName>
        <fullName evidence="1">Uncharacterized protein</fullName>
    </submittedName>
</protein>
<accession>A0ACC0KIJ6</accession>
<organism evidence="1 2">
    <name type="scientific">Choristoneura fumiferana</name>
    <name type="common">Spruce budworm moth</name>
    <name type="synonym">Archips fumiferana</name>
    <dbReference type="NCBI Taxonomy" id="7141"/>
    <lineage>
        <taxon>Eukaryota</taxon>
        <taxon>Metazoa</taxon>
        <taxon>Ecdysozoa</taxon>
        <taxon>Arthropoda</taxon>
        <taxon>Hexapoda</taxon>
        <taxon>Insecta</taxon>
        <taxon>Pterygota</taxon>
        <taxon>Neoptera</taxon>
        <taxon>Endopterygota</taxon>
        <taxon>Lepidoptera</taxon>
        <taxon>Glossata</taxon>
        <taxon>Ditrysia</taxon>
        <taxon>Tortricoidea</taxon>
        <taxon>Tortricidae</taxon>
        <taxon>Tortricinae</taxon>
        <taxon>Choristoneura</taxon>
    </lineage>
</organism>
<evidence type="ECO:0000313" key="1">
    <source>
        <dbReference type="EMBL" id="KAI8435886.1"/>
    </source>
</evidence>
<dbReference type="EMBL" id="CM046106">
    <property type="protein sequence ID" value="KAI8435886.1"/>
    <property type="molecule type" value="Genomic_DNA"/>
</dbReference>
<gene>
    <name evidence="1" type="ORF">MSG28_004085</name>
</gene>
<sequence length="678" mass="76704">MLASRTLVPPPTTMELLQNHVLTMDSTGGSEPASSSSTEPRSRASHAASAAPAVLPPTTMMLASRTLCPPTTMELLQNHVLTMDSTGGSEPASSSSTEPGSRASRAASAAPAVPPPTTTNYCSSVKMTTNDDLSSLDAGGKIVKMEGADMASTARILVAIVQICFEAKNWTALNDQIVLLSKRRTITEGKIYVEVERARLTHILAKIREDDGNVAEAAKIIQELQVETYGSMSKREKVELILEQMRLCLAIKDYVRTQIISKKINTKFFEEEDTQELKEKFYRLMIAVDQHNGAYLSVCRHFRALGSAGGADALTGSVVFLVLAPYDNEQADLTHRLNEDKELDKLPEYKQLLGLFINPEIIKWNSLLNMDASDRLNEWSNNLNTLMQLVNKTTHLINKEECLIVHLRRLRAVDTGRSDDGTIQIHEQDEPLEQKYNLGDYPLVAGEELLLTPLMPDTRVKQNDVEAGEYRAQGISITNFLPMRSWEIAYKGEMKTKADAKKTVELSVVWSAHFSHFNYDSQMSPRSMANDMAREPWSRDYFKLLQKYHQSHYEQMGHIEGSVTIDGKTQNISMPCVRDHSFGKYREWRNFHRYVLHFIFLENGDCMASYYRLRVPQSRPDDIPRGEVYAIKVKVNSEDSFYIGKDREAKLYERWSTVQVNDVKGWACVEWHYNNTRR</sequence>
<name>A0ACC0KIJ6_CHOFU</name>
<comment type="caution">
    <text evidence="1">The sequence shown here is derived from an EMBL/GenBank/DDBJ whole genome shotgun (WGS) entry which is preliminary data.</text>
</comment>
<proteinExistence type="predicted"/>